<feature type="domain" description="Beta-lactamase-related" evidence="2">
    <location>
        <begin position="26"/>
        <end position="449"/>
    </location>
</feature>
<reference evidence="4" key="1">
    <citation type="journal article" date="2019" name="Int. J. Syst. Evol. Microbiol.">
        <title>The Global Catalogue of Microorganisms (GCM) 10K type strain sequencing project: providing services to taxonomists for standard genome sequencing and annotation.</title>
        <authorList>
            <consortium name="The Broad Institute Genomics Platform"/>
            <consortium name="The Broad Institute Genome Sequencing Center for Infectious Disease"/>
            <person name="Wu L."/>
            <person name="Ma J."/>
        </authorList>
    </citation>
    <scope>NUCLEOTIDE SEQUENCE [LARGE SCALE GENOMIC DNA]</scope>
    <source>
        <strain evidence="4">JCM 3106</strain>
    </source>
</reference>
<dbReference type="RefSeq" id="WP_344906649.1">
    <property type="nucleotide sequence ID" value="NZ_BAAAWD010000029.1"/>
</dbReference>
<dbReference type="EMBL" id="BAAAWD010000029">
    <property type="protein sequence ID" value="GAA3038734.1"/>
    <property type="molecule type" value="Genomic_DNA"/>
</dbReference>
<proteinExistence type="predicted"/>
<evidence type="ECO:0000256" key="1">
    <source>
        <dbReference type="SAM" id="MobiDB-lite"/>
    </source>
</evidence>
<dbReference type="Gene3D" id="3.40.710.10">
    <property type="entry name" value="DD-peptidase/beta-lactamase superfamily"/>
    <property type="match status" value="2"/>
</dbReference>
<evidence type="ECO:0000313" key="3">
    <source>
        <dbReference type="EMBL" id="GAA3038734.1"/>
    </source>
</evidence>
<dbReference type="InterPro" id="IPR012338">
    <property type="entry name" value="Beta-lactam/transpept-like"/>
</dbReference>
<feature type="region of interest" description="Disordered" evidence="1">
    <location>
        <begin position="216"/>
        <end position="290"/>
    </location>
</feature>
<dbReference type="Pfam" id="PF00144">
    <property type="entry name" value="Beta-lactamase"/>
    <property type="match status" value="1"/>
</dbReference>
<sequence>MTAEDTTRSGVRTHGHCDPRFSRVREVFDGHFADGEELGAAFAVFVDGEPVVDLWGGTADRRSGRPWERDTPVLAYSCTKAVTATVALTLAERGLLDVSAPVADVWPEFARRGKDRVTVEHLLTHQAGLPAIEEPVPVEEFEDQAAIADRLAGQAPIWEPGTAHGYHALTYGFLVGEVIRRVSGSSVGEIVAAEISGPSGLDLWVGAGDDVAARAARLSAGDRRPPAPDGPPATPDADAGSTANRDAVGGDPAGGGTGAGGTGAGGTANPAPAGEDRAGETPASGGAVDEDPLLLMARAAMDRDSLMNRALGNPPIHLLPGGANHPLVLRAGWPAMGAVTTARGLAGFYRDLVAGRIVRPETLREATRRRVNGPDRVLFVDSSFGLGYMRPAMTFLTPSAGAESAFGHTGMGGSLGLGDPAYGLGMAYTMNRMAGAVSGGLRGHRLAEAVYESLTRDRAAR</sequence>
<dbReference type="PANTHER" id="PTHR43319">
    <property type="entry name" value="BETA-LACTAMASE-RELATED"/>
    <property type="match status" value="1"/>
</dbReference>
<accession>A0ABP6LBW2</accession>
<dbReference type="InterPro" id="IPR001466">
    <property type="entry name" value="Beta-lactam-related"/>
</dbReference>
<dbReference type="Proteomes" id="UP001499930">
    <property type="component" value="Unassembled WGS sequence"/>
</dbReference>
<comment type="caution">
    <text evidence="3">The sequence shown here is derived from an EMBL/GenBank/DDBJ whole genome shotgun (WGS) entry which is preliminary data.</text>
</comment>
<protein>
    <recommendedName>
        <fullName evidence="2">Beta-lactamase-related domain-containing protein</fullName>
    </recommendedName>
</protein>
<evidence type="ECO:0000259" key="2">
    <source>
        <dbReference type="Pfam" id="PF00144"/>
    </source>
</evidence>
<keyword evidence="4" id="KW-1185">Reference proteome</keyword>
<evidence type="ECO:0000313" key="4">
    <source>
        <dbReference type="Proteomes" id="UP001499930"/>
    </source>
</evidence>
<dbReference type="InterPro" id="IPR052907">
    <property type="entry name" value="Beta-lactamase/esterase"/>
</dbReference>
<organism evidence="3 4">
    <name type="scientific">Streptosporangium longisporum</name>
    <dbReference type="NCBI Taxonomy" id="46187"/>
    <lineage>
        <taxon>Bacteria</taxon>
        <taxon>Bacillati</taxon>
        <taxon>Actinomycetota</taxon>
        <taxon>Actinomycetes</taxon>
        <taxon>Streptosporangiales</taxon>
        <taxon>Streptosporangiaceae</taxon>
        <taxon>Streptosporangium</taxon>
    </lineage>
</organism>
<name>A0ABP6LBW2_9ACTN</name>
<dbReference type="PANTHER" id="PTHR43319:SF3">
    <property type="entry name" value="BETA-LACTAMASE-RELATED DOMAIN-CONTAINING PROTEIN"/>
    <property type="match status" value="1"/>
</dbReference>
<gene>
    <name evidence="3" type="ORF">GCM10017559_78530</name>
</gene>
<dbReference type="SUPFAM" id="SSF56601">
    <property type="entry name" value="beta-lactamase/transpeptidase-like"/>
    <property type="match status" value="1"/>
</dbReference>
<feature type="compositionally biased region" description="Gly residues" evidence="1">
    <location>
        <begin position="251"/>
        <end position="266"/>
    </location>
</feature>